<gene>
    <name evidence="1" type="ORF">sortkaff_27</name>
</gene>
<evidence type="ECO:0000313" key="1">
    <source>
        <dbReference type="EMBL" id="QHZ59575.1"/>
    </source>
</evidence>
<sequence length="91" mass="9909">MGRPQRLLKQGTRREVWEAAQAAGLDDMISKVSAVFGKEAIADISIETPEGEIFLHQPDPKLDRVQPGGGKETTLKEAIAATKNRKRLKGG</sequence>
<reference evidence="2" key="1">
    <citation type="submission" date="2019-12" db="EMBL/GenBank/DDBJ databases">
        <authorList>
            <person name="Olsen N.S."/>
            <person name="Junco L.M.F."/>
            <person name="Kot W."/>
            <person name="Hansen L.H."/>
        </authorList>
    </citation>
    <scope>NUCLEOTIDE SEQUENCE [LARGE SCALE GENOMIC DNA]</scope>
</reference>
<organism evidence="1 2">
    <name type="scientific">Escherichia phage sortkaff</name>
    <dbReference type="NCBI Taxonomy" id="2696445"/>
    <lineage>
        <taxon>Viruses</taxon>
        <taxon>Duplodnaviria</taxon>
        <taxon>Heunggongvirae</taxon>
        <taxon>Uroviricota</taxon>
        <taxon>Caudoviricetes</taxon>
        <taxon>Sortsnevirus</taxon>
        <taxon>Sortsnevirus IME279</taxon>
    </lineage>
</organism>
<dbReference type="EMBL" id="MN850581">
    <property type="protein sequence ID" value="QHZ59575.1"/>
    <property type="molecule type" value="Genomic_DNA"/>
</dbReference>
<dbReference type="Proteomes" id="UP000466160">
    <property type="component" value="Segment"/>
</dbReference>
<proteinExistence type="predicted"/>
<accession>A0A6C0R085</accession>
<evidence type="ECO:0000313" key="2">
    <source>
        <dbReference type="Proteomes" id="UP000466160"/>
    </source>
</evidence>
<name>A0A6C0R085_9CAUD</name>
<protein>
    <submittedName>
        <fullName evidence="1">Uncharacterized protein</fullName>
    </submittedName>
</protein>